<gene>
    <name evidence="1" type="ORF">EQG53_13225</name>
    <name evidence="2" type="ORF">I6H83_09240</name>
</gene>
<name>A0A410NZ63_BREDI</name>
<dbReference type="KEGG" id="bdm:EQG53_13225"/>
<dbReference type="Proteomes" id="UP000287388">
    <property type="component" value="Chromosome"/>
</dbReference>
<keyword evidence="4" id="KW-1185">Reference proteome</keyword>
<accession>A0A410NZ63</accession>
<dbReference type="RefSeq" id="WP_128720133.1">
    <property type="nucleotide sequence ID" value="NZ_BJNC01000009.1"/>
</dbReference>
<dbReference type="Proteomes" id="UP000596117">
    <property type="component" value="Chromosome"/>
</dbReference>
<dbReference type="AlphaFoldDB" id="A0A410NZ63"/>
<dbReference type="Pfam" id="PF24178">
    <property type="entry name" value="Subterisin"/>
    <property type="match status" value="1"/>
</dbReference>
<evidence type="ECO:0000313" key="4">
    <source>
        <dbReference type="Proteomes" id="UP000596117"/>
    </source>
</evidence>
<dbReference type="InterPro" id="IPR049805">
    <property type="entry name" value="Lasso_benenodin"/>
</dbReference>
<evidence type="ECO:0000313" key="1">
    <source>
        <dbReference type="EMBL" id="QAT15230.1"/>
    </source>
</evidence>
<reference evidence="1 3" key="1">
    <citation type="submission" date="2019-01" db="EMBL/GenBank/DDBJ databases">
        <title>Brevundimonas diminuta Genome sequencing and assembly.</title>
        <authorList>
            <person name="Chen H."/>
        </authorList>
    </citation>
    <scope>NUCLEOTIDE SEQUENCE [LARGE SCALE GENOMIC DNA]</scope>
    <source>
        <strain evidence="1">ATCC</strain>
        <strain evidence="3">ATCC(B) 19146</strain>
    </source>
</reference>
<reference evidence="2 4" key="2">
    <citation type="submission" date="2020-12" db="EMBL/GenBank/DDBJ databases">
        <title>FDA dAtabase for Regulatory Grade micrObial Sequences (FDA-ARGOS): Supporting development and validation of Infectious Disease Dx tests.</title>
        <authorList>
            <person name="Kerrigan L."/>
            <person name="Long C."/>
            <person name="Tallon L."/>
            <person name="Sadzewicz L."/>
            <person name="Zhao X."/>
            <person name="Boylan J."/>
            <person name="Ott S."/>
            <person name="Bowen H."/>
            <person name="Vavikolanu K."/>
            <person name="Mehta A."/>
            <person name="Aluvathingal J."/>
            <person name="Nadendla S."/>
            <person name="Yan Y."/>
            <person name="Sichtig H."/>
        </authorList>
    </citation>
    <scope>NUCLEOTIDE SEQUENCE [LARGE SCALE GENOMIC DNA]</scope>
    <source>
        <strain evidence="2 4">FDAARGOS_1026</strain>
    </source>
</reference>
<sequence length="44" mass="4878">METQDREVDLIDLGAVSVETRGQLEIAEVDSDNQRFTPEALTAD</sequence>
<dbReference type="NCBIfam" id="NF033522">
    <property type="entry name" value="lasso_benenodin"/>
    <property type="match status" value="1"/>
</dbReference>
<evidence type="ECO:0000313" key="2">
    <source>
        <dbReference type="EMBL" id="QQB87386.1"/>
    </source>
</evidence>
<dbReference type="EMBL" id="CP066026">
    <property type="protein sequence ID" value="QQB87386.1"/>
    <property type="molecule type" value="Genomic_DNA"/>
</dbReference>
<organism evidence="1 3">
    <name type="scientific">Brevundimonas diminuta</name>
    <name type="common">Pseudomonas diminuta</name>
    <dbReference type="NCBI Taxonomy" id="293"/>
    <lineage>
        <taxon>Bacteria</taxon>
        <taxon>Pseudomonadati</taxon>
        <taxon>Pseudomonadota</taxon>
        <taxon>Alphaproteobacteria</taxon>
        <taxon>Caulobacterales</taxon>
        <taxon>Caulobacteraceae</taxon>
        <taxon>Brevundimonas</taxon>
    </lineage>
</organism>
<protein>
    <submittedName>
        <fullName evidence="1">Benenodin family lasso peptide</fullName>
    </submittedName>
</protein>
<proteinExistence type="predicted"/>
<dbReference type="EMBL" id="CP035093">
    <property type="protein sequence ID" value="QAT15230.1"/>
    <property type="molecule type" value="Genomic_DNA"/>
</dbReference>
<evidence type="ECO:0000313" key="3">
    <source>
        <dbReference type="Proteomes" id="UP000287388"/>
    </source>
</evidence>